<name>A0AAD6CEV0_9EURO</name>
<feature type="repeat" description="ANK" evidence="3">
    <location>
        <begin position="312"/>
        <end position="344"/>
    </location>
</feature>
<evidence type="ECO:0000256" key="3">
    <source>
        <dbReference type="PROSITE-ProRule" id="PRU00023"/>
    </source>
</evidence>
<keyword evidence="2 3" id="KW-0040">ANK repeat</keyword>
<dbReference type="InterPro" id="IPR036770">
    <property type="entry name" value="Ankyrin_rpt-contain_sf"/>
</dbReference>
<dbReference type="PANTHER" id="PTHR24198">
    <property type="entry name" value="ANKYRIN REPEAT AND PROTEIN KINASE DOMAIN-CONTAINING PROTEIN"/>
    <property type="match status" value="1"/>
</dbReference>
<dbReference type="SUPFAM" id="SSF48403">
    <property type="entry name" value="Ankyrin repeat"/>
    <property type="match status" value="2"/>
</dbReference>
<evidence type="ECO:0000313" key="5">
    <source>
        <dbReference type="Proteomes" id="UP001213681"/>
    </source>
</evidence>
<keyword evidence="5" id="KW-1185">Reference proteome</keyword>
<dbReference type="Proteomes" id="UP001213681">
    <property type="component" value="Unassembled WGS sequence"/>
</dbReference>
<proteinExistence type="predicted"/>
<evidence type="ECO:0000313" key="4">
    <source>
        <dbReference type="EMBL" id="KAJ5460998.1"/>
    </source>
</evidence>
<dbReference type="SMART" id="SM00248">
    <property type="entry name" value="ANK"/>
    <property type="match status" value="12"/>
</dbReference>
<dbReference type="GeneID" id="81596176"/>
<protein>
    <submittedName>
        <fullName evidence="4">Uncharacterized protein</fullName>
    </submittedName>
</protein>
<dbReference type="AlphaFoldDB" id="A0AAD6CEV0"/>
<dbReference type="PROSITE" id="PS50088">
    <property type="entry name" value="ANK_REPEAT"/>
    <property type="match status" value="2"/>
</dbReference>
<reference evidence="4" key="1">
    <citation type="submission" date="2022-12" db="EMBL/GenBank/DDBJ databases">
        <authorList>
            <person name="Petersen C."/>
        </authorList>
    </citation>
    <scope>NUCLEOTIDE SEQUENCE</scope>
    <source>
        <strain evidence="4">IBT 16125</strain>
    </source>
</reference>
<dbReference type="InterPro" id="IPR002110">
    <property type="entry name" value="Ankyrin_rpt"/>
</dbReference>
<dbReference type="Gene3D" id="1.25.40.20">
    <property type="entry name" value="Ankyrin repeat-containing domain"/>
    <property type="match status" value="2"/>
</dbReference>
<keyword evidence="1" id="KW-0677">Repeat</keyword>
<reference evidence="4" key="2">
    <citation type="journal article" date="2023" name="IMA Fungus">
        <title>Comparative genomic study of the Penicillium genus elucidates a diverse pangenome and 15 lateral gene transfer events.</title>
        <authorList>
            <person name="Petersen C."/>
            <person name="Sorensen T."/>
            <person name="Nielsen M.R."/>
            <person name="Sondergaard T.E."/>
            <person name="Sorensen J.L."/>
            <person name="Fitzpatrick D.A."/>
            <person name="Frisvad J.C."/>
            <person name="Nielsen K.L."/>
        </authorList>
    </citation>
    <scope>NUCLEOTIDE SEQUENCE</scope>
    <source>
        <strain evidence="4">IBT 16125</strain>
    </source>
</reference>
<dbReference type="PANTHER" id="PTHR24198:SF165">
    <property type="entry name" value="ANKYRIN REPEAT-CONTAINING PROTEIN-RELATED"/>
    <property type="match status" value="1"/>
</dbReference>
<sequence length="421" mass="46836">MQTGKQPALWRAIAHGNLKMAAKVITRSKPNINAVYRGRTALCVAIQRYDRTAVDFLLQQPTMNPGTSCLSDPDMLSFAARKGDLGLVERLLRFPAIDINCQDYWGMTPAMHALASGEFYILQLFLSDDRMDANITNDCGHTLLHLAVQKADTVSIQILVRHARVDVNARDSEGQTPLHLAASQARRHKPDRIAISLLDSARVDINARDTQGRTPLWRAIESSGNDVAHIILQKSNVDFSSDQNSMIPLAIAIRRGCESIVKHMLRHPKFSIPDVHKASISPMWEACRSGNANIVTELLRWNVIDVNQVGPTGTSPLQVAIVGQHVPIVRLLLGDGDRVAVNHLGPQKWSALTFAAAAGHREIVSLLLSHPHIDPNHIDDLGRRPLWWAIHGNHLEVMQLLCSDLRVQKSHKLRELRNLQQ</sequence>
<organism evidence="4 5">
    <name type="scientific">Penicillium daleae</name>
    <dbReference type="NCBI Taxonomy" id="63821"/>
    <lineage>
        <taxon>Eukaryota</taxon>
        <taxon>Fungi</taxon>
        <taxon>Dikarya</taxon>
        <taxon>Ascomycota</taxon>
        <taxon>Pezizomycotina</taxon>
        <taxon>Eurotiomycetes</taxon>
        <taxon>Eurotiomycetidae</taxon>
        <taxon>Eurotiales</taxon>
        <taxon>Aspergillaceae</taxon>
        <taxon>Penicillium</taxon>
    </lineage>
</organism>
<feature type="repeat" description="ANK" evidence="3">
    <location>
        <begin position="173"/>
        <end position="210"/>
    </location>
</feature>
<dbReference type="RefSeq" id="XP_056770040.1">
    <property type="nucleotide sequence ID" value="XM_056905933.1"/>
</dbReference>
<evidence type="ECO:0000256" key="1">
    <source>
        <dbReference type="ARBA" id="ARBA00022737"/>
    </source>
</evidence>
<dbReference type="Pfam" id="PF12796">
    <property type="entry name" value="Ank_2"/>
    <property type="match status" value="3"/>
</dbReference>
<comment type="caution">
    <text evidence="4">The sequence shown here is derived from an EMBL/GenBank/DDBJ whole genome shotgun (WGS) entry which is preliminary data.</text>
</comment>
<evidence type="ECO:0000256" key="2">
    <source>
        <dbReference type="ARBA" id="ARBA00023043"/>
    </source>
</evidence>
<dbReference type="EMBL" id="JAPVEA010000002">
    <property type="protein sequence ID" value="KAJ5460998.1"/>
    <property type="molecule type" value="Genomic_DNA"/>
</dbReference>
<dbReference type="PROSITE" id="PS50297">
    <property type="entry name" value="ANK_REP_REGION"/>
    <property type="match status" value="1"/>
</dbReference>
<gene>
    <name evidence="4" type="ORF">N7458_002550</name>
</gene>
<accession>A0AAD6CEV0</accession>